<sequence length="72" mass="7950">MPREAQWPLEGAQSHDKLLSPAASGHRDTRAAGPWCLQAQDTSEEPRGNDVQPLLLDSPLVTFKQFTGHMIL</sequence>
<organism evidence="2 3">
    <name type="scientific">Champsocephalus esox</name>
    <name type="common">pike icefish</name>
    <dbReference type="NCBI Taxonomy" id="159716"/>
    <lineage>
        <taxon>Eukaryota</taxon>
        <taxon>Metazoa</taxon>
        <taxon>Chordata</taxon>
        <taxon>Craniata</taxon>
        <taxon>Vertebrata</taxon>
        <taxon>Euteleostomi</taxon>
        <taxon>Actinopterygii</taxon>
        <taxon>Neopterygii</taxon>
        <taxon>Teleostei</taxon>
        <taxon>Neoteleostei</taxon>
        <taxon>Acanthomorphata</taxon>
        <taxon>Eupercaria</taxon>
        <taxon>Perciformes</taxon>
        <taxon>Notothenioidei</taxon>
        <taxon>Channichthyidae</taxon>
        <taxon>Champsocephalus</taxon>
    </lineage>
</organism>
<evidence type="ECO:0000313" key="3">
    <source>
        <dbReference type="Proteomes" id="UP001335648"/>
    </source>
</evidence>
<reference evidence="2 3" key="1">
    <citation type="journal article" date="2023" name="Mol. Biol. Evol.">
        <title>Genomics of Secondarily Temperate Adaptation in the Only Non-Antarctic Icefish.</title>
        <authorList>
            <person name="Rivera-Colon A.G."/>
            <person name="Rayamajhi N."/>
            <person name="Minhas B.F."/>
            <person name="Madrigal G."/>
            <person name="Bilyk K.T."/>
            <person name="Yoon V."/>
            <person name="Hune M."/>
            <person name="Gregory S."/>
            <person name="Cheng C.H.C."/>
            <person name="Catchen J.M."/>
        </authorList>
    </citation>
    <scope>NUCLEOTIDE SEQUENCE [LARGE SCALE GENOMIC DNA]</scope>
    <source>
        <strain evidence="2">JC2023a</strain>
    </source>
</reference>
<keyword evidence="3" id="KW-1185">Reference proteome</keyword>
<dbReference type="EMBL" id="JAULUE010002064">
    <property type="protein sequence ID" value="KAK5879577.1"/>
    <property type="molecule type" value="Genomic_DNA"/>
</dbReference>
<evidence type="ECO:0000313" key="2">
    <source>
        <dbReference type="EMBL" id="KAK5879577.1"/>
    </source>
</evidence>
<evidence type="ECO:0000256" key="1">
    <source>
        <dbReference type="SAM" id="MobiDB-lite"/>
    </source>
</evidence>
<name>A0AAN8GFM3_9TELE</name>
<accession>A0AAN8GFM3</accession>
<gene>
    <name evidence="2" type="ORF">CesoFtcFv8_022680</name>
</gene>
<comment type="caution">
    <text evidence="2">The sequence shown here is derived from an EMBL/GenBank/DDBJ whole genome shotgun (WGS) entry which is preliminary data.</text>
</comment>
<protein>
    <submittedName>
        <fullName evidence="2">Uncharacterized protein</fullName>
    </submittedName>
</protein>
<dbReference type="Proteomes" id="UP001335648">
    <property type="component" value="Unassembled WGS sequence"/>
</dbReference>
<feature type="region of interest" description="Disordered" evidence="1">
    <location>
        <begin position="1"/>
        <end position="53"/>
    </location>
</feature>
<proteinExistence type="predicted"/>
<dbReference type="AlphaFoldDB" id="A0AAN8GFM3"/>